<evidence type="ECO:0000256" key="1">
    <source>
        <dbReference type="SAM" id="MobiDB-lite"/>
    </source>
</evidence>
<feature type="compositionally biased region" description="Basic and acidic residues" evidence="1">
    <location>
        <begin position="31"/>
        <end position="46"/>
    </location>
</feature>
<gene>
    <name evidence="2" type="ORF">BHE90_017314</name>
</gene>
<reference evidence="2 3" key="1">
    <citation type="submission" date="2017-06" db="EMBL/GenBank/DDBJ databases">
        <title>Comparative genomic analysis of Ambrosia Fusariam Clade fungi.</title>
        <authorList>
            <person name="Stajich J.E."/>
            <person name="Carrillo J."/>
            <person name="Kijimoto T."/>
            <person name="Eskalen A."/>
            <person name="O'Donnell K."/>
            <person name="Kasson M."/>
        </authorList>
    </citation>
    <scope>NUCLEOTIDE SEQUENCE [LARGE SCALE GENOMIC DNA]</scope>
    <source>
        <strain evidence="2 3">UCR1854</strain>
    </source>
</reference>
<feature type="region of interest" description="Disordered" evidence="1">
    <location>
        <begin position="1"/>
        <end position="50"/>
    </location>
</feature>
<feature type="compositionally biased region" description="Polar residues" evidence="1">
    <location>
        <begin position="1"/>
        <end position="30"/>
    </location>
</feature>
<accession>A0A430KXV4</accession>
<keyword evidence="3" id="KW-1185">Reference proteome</keyword>
<name>A0A430KXV4_9HYPO</name>
<organism evidence="2 3">
    <name type="scientific">Fusarium euwallaceae</name>
    <dbReference type="NCBI Taxonomy" id="1147111"/>
    <lineage>
        <taxon>Eukaryota</taxon>
        <taxon>Fungi</taxon>
        <taxon>Dikarya</taxon>
        <taxon>Ascomycota</taxon>
        <taxon>Pezizomycotina</taxon>
        <taxon>Sordariomycetes</taxon>
        <taxon>Hypocreomycetidae</taxon>
        <taxon>Hypocreales</taxon>
        <taxon>Nectriaceae</taxon>
        <taxon>Fusarium</taxon>
        <taxon>Fusarium solani species complex</taxon>
    </lineage>
</organism>
<dbReference type="Proteomes" id="UP000287124">
    <property type="component" value="Unassembled WGS sequence"/>
</dbReference>
<protein>
    <submittedName>
        <fullName evidence="2">Uncharacterized protein</fullName>
    </submittedName>
</protein>
<evidence type="ECO:0000313" key="3">
    <source>
        <dbReference type="Proteomes" id="UP000287124"/>
    </source>
</evidence>
<dbReference type="EMBL" id="MIKF01000949">
    <property type="protein sequence ID" value="RTE68308.1"/>
    <property type="molecule type" value="Genomic_DNA"/>
</dbReference>
<dbReference type="AlphaFoldDB" id="A0A430KXV4"/>
<evidence type="ECO:0000313" key="2">
    <source>
        <dbReference type="EMBL" id="RTE68308.1"/>
    </source>
</evidence>
<comment type="caution">
    <text evidence="2">The sequence shown here is derived from an EMBL/GenBank/DDBJ whole genome shotgun (WGS) entry which is preliminary data.</text>
</comment>
<proteinExistence type="predicted"/>
<sequence length="65" mass="6919">MTDTPNTSDKSDQPQGGNASDQGQPKSDSSGTKEVKGNDPVTKEEGANVQLVQVDERGYLVKVQK</sequence>